<protein>
    <submittedName>
        <fullName evidence="1">Uncharacterized protein</fullName>
    </submittedName>
</protein>
<proteinExistence type="predicted"/>
<gene>
    <name evidence="1" type="ORF">L1987_35881</name>
</gene>
<keyword evidence="2" id="KW-1185">Reference proteome</keyword>
<organism evidence="1 2">
    <name type="scientific">Smallanthus sonchifolius</name>
    <dbReference type="NCBI Taxonomy" id="185202"/>
    <lineage>
        <taxon>Eukaryota</taxon>
        <taxon>Viridiplantae</taxon>
        <taxon>Streptophyta</taxon>
        <taxon>Embryophyta</taxon>
        <taxon>Tracheophyta</taxon>
        <taxon>Spermatophyta</taxon>
        <taxon>Magnoliopsida</taxon>
        <taxon>eudicotyledons</taxon>
        <taxon>Gunneridae</taxon>
        <taxon>Pentapetalae</taxon>
        <taxon>asterids</taxon>
        <taxon>campanulids</taxon>
        <taxon>Asterales</taxon>
        <taxon>Asteraceae</taxon>
        <taxon>Asteroideae</taxon>
        <taxon>Heliantheae alliance</taxon>
        <taxon>Millerieae</taxon>
        <taxon>Smallanthus</taxon>
    </lineage>
</organism>
<evidence type="ECO:0000313" key="2">
    <source>
        <dbReference type="Proteomes" id="UP001056120"/>
    </source>
</evidence>
<accession>A0ACB9HDM9</accession>
<evidence type="ECO:0000313" key="1">
    <source>
        <dbReference type="EMBL" id="KAI3793265.1"/>
    </source>
</evidence>
<dbReference type="EMBL" id="CM042029">
    <property type="protein sequence ID" value="KAI3793265.1"/>
    <property type="molecule type" value="Genomic_DNA"/>
</dbReference>
<reference evidence="1 2" key="2">
    <citation type="journal article" date="2022" name="Mol. Ecol. Resour.">
        <title>The genomes of chicory, endive, great burdock and yacon provide insights into Asteraceae paleo-polyploidization history and plant inulin production.</title>
        <authorList>
            <person name="Fan W."/>
            <person name="Wang S."/>
            <person name="Wang H."/>
            <person name="Wang A."/>
            <person name="Jiang F."/>
            <person name="Liu H."/>
            <person name="Zhao H."/>
            <person name="Xu D."/>
            <person name="Zhang Y."/>
        </authorList>
    </citation>
    <scope>NUCLEOTIDE SEQUENCE [LARGE SCALE GENOMIC DNA]</scope>
    <source>
        <strain evidence="2">cv. Yunnan</strain>
        <tissue evidence="1">Leaves</tissue>
    </source>
</reference>
<comment type="caution">
    <text evidence="1">The sequence shown here is derived from an EMBL/GenBank/DDBJ whole genome shotgun (WGS) entry which is preliminary data.</text>
</comment>
<name>A0ACB9HDM9_9ASTR</name>
<dbReference type="Proteomes" id="UP001056120">
    <property type="component" value="Linkage Group LG12"/>
</dbReference>
<sequence>MTCVISCHVGDLGFIASSSAQAIGKYLLKQNGEGSSRRTRQTLHERNDSRLQEVEVEPVSKHILDSN</sequence>
<reference evidence="2" key="1">
    <citation type="journal article" date="2022" name="Mol. Ecol. Resour.">
        <title>The genomes of chicory, endive, great burdock and yacon provide insights into Asteraceae palaeo-polyploidization history and plant inulin production.</title>
        <authorList>
            <person name="Fan W."/>
            <person name="Wang S."/>
            <person name="Wang H."/>
            <person name="Wang A."/>
            <person name="Jiang F."/>
            <person name="Liu H."/>
            <person name="Zhao H."/>
            <person name="Xu D."/>
            <person name="Zhang Y."/>
        </authorList>
    </citation>
    <scope>NUCLEOTIDE SEQUENCE [LARGE SCALE GENOMIC DNA]</scope>
    <source>
        <strain evidence="2">cv. Yunnan</strain>
    </source>
</reference>